<dbReference type="Proteomes" id="UP000242180">
    <property type="component" value="Unassembled WGS sequence"/>
</dbReference>
<dbReference type="EMBL" id="MCGN01000005">
    <property type="protein sequence ID" value="ORY96692.1"/>
    <property type="molecule type" value="Genomic_DNA"/>
</dbReference>
<dbReference type="GO" id="GO:0051604">
    <property type="term" value="P:protein maturation"/>
    <property type="evidence" value="ECO:0007669"/>
    <property type="project" value="UniProtKB-UniRule"/>
</dbReference>
<evidence type="ECO:0000313" key="8">
    <source>
        <dbReference type="EMBL" id="ORY96692.1"/>
    </source>
</evidence>
<keyword evidence="5" id="KW-0227">DNA damage</keyword>
<dbReference type="GO" id="GO:0006281">
    <property type="term" value="P:DNA repair"/>
    <property type="evidence" value="ECO:0007669"/>
    <property type="project" value="UniProtKB-UniRule"/>
</dbReference>
<dbReference type="PANTHER" id="PTHR12891">
    <property type="entry name" value="DNA REPAIR/TRANSCRIPTION PROTEIN MET18/MMS19"/>
    <property type="match status" value="1"/>
</dbReference>
<dbReference type="PANTHER" id="PTHR12891:SF0">
    <property type="entry name" value="MMS19 NUCLEOTIDE EXCISION REPAIR PROTEIN HOMOLOG"/>
    <property type="match status" value="1"/>
</dbReference>
<feature type="domain" description="MMS19 N-terminal" evidence="7">
    <location>
        <begin position="46"/>
        <end position="306"/>
    </location>
</feature>
<evidence type="ECO:0000256" key="2">
    <source>
        <dbReference type="ARBA" id="ARBA00009340"/>
    </source>
</evidence>
<dbReference type="InterPro" id="IPR016024">
    <property type="entry name" value="ARM-type_fold"/>
</dbReference>
<dbReference type="FunCoup" id="A0A1X2HD56">
    <property type="interactions" value="558"/>
</dbReference>
<dbReference type="Gene3D" id="1.25.10.10">
    <property type="entry name" value="Leucine-rich Repeat Variant"/>
    <property type="match status" value="1"/>
</dbReference>
<evidence type="ECO:0000256" key="1">
    <source>
        <dbReference type="ARBA" id="ARBA00004123"/>
    </source>
</evidence>
<proteinExistence type="inferred from homology"/>
<gene>
    <name evidence="8" type="ORF">BCR43DRAFT_439627</name>
</gene>
<comment type="function">
    <text evidence="5">Key component of the cytosolic iron-sulfur protein assembly (CIA) complex, a multiprotein complex that mediates the incorporation of iron-sulfur cluster into apoproteins specifically involved in DNA metabolism and genomic integrity. In the CIA complex, MMS19 acts as an adapter between early-acting CIA components and a subset of cellular target iron-sulfur proteins.</text>
</comment>
<dbReference type="Pfam" id="PF14500">
    <property type="entry name" value="MMS19_N"/>
    <property type="match status" value="1"/>
</dbReference>
<dbReference type="AlphaFoldDB" id="A0A1X2HD56"/>
<evidence type="ECO:0000256" key="3">
    <source>
        <dbReference type="ARBA" id="ARBA00022737"/>
    </source>
</evidence>
<sequence length="926" mass="101656">MDLIEREVTNYMVSDQDSSPESTQSANNIVQAVNDGSVQSNLLQLIQSMGEFLTSDDDAIRAKVTGLLSYTLRNCDLNSLNEAAVSVLVDFYCDRLTDRTCVPKLMEGLTALTECQNFTGVNATTIATRIFERVDVQRFLQPARSATFRIFENLLNRHLRSLRAMNNEFVLGFTQAMDGEKDPRNLMCAFKLIKTIIEQFDISAHIEDIFEVTFCYFPITFKPPPDDPFGITAEDLKQSLRQCLAATAHFAKFAVPLILEKLSSTSGSAKKDSMETLSACAPVYGANAFFPVIDEIFDALKVEVFHSTDPALEDCALLAMQSVIATLSTGVHGTTGDPTEKTIKPLVHGCIDNLKEPELKNAKPAGRILRAAASASDAACTSIVHAVVPLLFRQYRETELSTRRKAIMDVMLEFLEAGKSLYGSADGDVDMDSQVDSPLIDYKDRLFGMFESALNASNEYNGLRMSGLKGLELMVLSRGLLTQNELGIAVHSFNTILSEETSEELRVAALTSLKGVSCIDSKYLVEQTIPTLVNGLPATGDEHKVIGYSQTLLALEALCPPPDLFKSAMPAILEKFDAVCATGKDSSSTYPCAILTTLLDIVQSKIAAKHDDVSPCIHTLVPRLFKTAIRAALQPSSSQMILSKDILETAALLIMAVYENLDAAAQKEFLDRVYALYFNNELALFDIPSSDAFAPLKDSSPAAQKTLTQLLAAVAAACRKEVTFPVESTEGLLDTLTALALTTENDIQQTSLVRMIGSIINKWREVSTMSAYVETLASKLEDAIESANDHRSLAIYLWVTKALILRAHKLGYVLSHKVIAWCARPEIGKQASQGFDIMIGEDALALNKAAFATLNILHKQRFFNDSLPLLVEGFRTAQEDVKHNYLIALSYLLKNVPKQILLSELPPVSYMTREHLGKSNTDLAVH</sequence>
<dbReference type="SUPFAM" id="SSF48371">
    <property type="entry name" value="ARM repeat"/>
    <property type="match status" value="1"/>
</dbReference>
<dbReference type="InterPro" id="IPR039920">
    <property type="entry name" value="MMS19"/>
</dbReference>
<dbReference type="Pfam" id="PF12460">
    <property type="entry name" value="MMS19_C"/>
    <property type="match status" value="1"/>
</dbReference>
<evidence type="ECO:0000256" key="4">
    <source>
        <dbReference type="ARBA" id="ARBA00023242"/>
    </source>
</evidence>
<dbReference type="InterPro" id="IPR024687">
    <property type="entry name" value="MMS19_C"/>
</dbReference>
<evidence type="ECO:0000256" key="5">
    <source>
        <dbReference type="RuleBase" id="RU367072"/>
    </source>
</evidence>
<dbReference type="STRING" id="13706.A0A1X2HD56"/>
<keyword evidence="4 5" id="KW-0539">Nucleus</keyword>
<dbReference type="GO" id="GO:0005634">
    <property type="term" value="C:nucleus"/>
    <property type="evidence" value="ECO:0007669"/>
    <property type="project" value="UniProtKB-SubCell"/>
</dbReference>
<comment type="similarity">
    <text evidence="2 5">Belongs to the MET18/MMS19 family.</text>
</comment>
<protein>
    <recommendedName>
        <fullName evidence="5">MMS19 nucleotide excision repair protein</fullName>
    </recommendedName>
</protein>
<keyword evidence="9" id="KW-1185">Reference proteome</keyword>
<organism evidence="8 9">
    <name type="scientific">Syncephalastrum racemosum</name>
    <name type="common">Filamentous fungus</name>
    <dbReference type="NCBI Taxonomy" id="13706"/>
    <lineage>
        <taxon>Eukaryota</taxon>
        <taxon>Fungi</taxon>
        <taxon>Fungi incertae sedis</taxon>
        <taxon>Mucoromycota</taxon>
        <taxon>Mucoromycotina</taxon>
        <taxon>Mucoromycetes</taxon>
        <taxon>Mucorales</taxon>
        <taxon>Syncephalastraceae</taxon>
        <taxon>Syncephalastrum</taxon>
    </lineage>
</organism>
<comment type="subcellular location">
    <subcellularLocation>
        <location evidence="1 5">Nucleus</location>
    </subcellularLocation>
</comment>
<dbReference type="GO" id="GO:0097361">
    <property type="term" value="C:cytosolic [4Fe-4S] assembly targeting complex"/>
    <property type="evidence" value="ECO:0007669"/>
    <property type="project" value="UniProtKB-UniRule"/>
</dbReference>
<name>A0A1X2HD56_SYNRA</name>
<comment type="caution">
    <text evidence="8">The sequence shown here is derived from an EMBL/GenBank/DDBJ whole genome shotgun (WGS) entry which is preliminary data.</text>
</comment>
<dbReference type="InterPro" id="IPR011989">
    <property type="entry name" value="ARM-like"/>
</dbReference>
<dbReference type="InParanoid" id="A0A1X2HD56"/>
<reference evidence="8 9" key="1">
    <citation type="submission" date="2016-07" db="EMBL/GenBank/DDBJ databases">
        <title>Pervasive Adenine N6-methylation of Active Genes in Fungi.</title>
        <authorList>
            <consortium name="DOE Joint Genome Institute"/>
            <person name="Mondo S.J."/>
            <person name="Dannebaum R.O."/>
            <person name="Kuo R.C."/>
            <person name="Labutti K."/>
            <person name="Haridas S."/>
            <person name="Kuo A."/>
            <person name="Salamov A."/>
            <person name="Ahrendt S.R."/>
            <person name="Lipzen A."/>
            <person name="Sullivan W."/>
            <person name="Andreopoulos W.B."/>
            <person name="Clum A."/>
            <person name="Lindquist E."/>
            <person name="Daum C."/>
            <person name="Ramamoorthy G.K."/>
            <person name="Gryganskyi A."/>
            <person name="Culley D."/>
            <person name="Magnuson J.K."/>
            <person name="James T.Y."/>
            <person name="O'Malley M.A."/>
            <person name="Stajich J.E."/>
            <person name="Spatafora J.W."/>
            <person name="Visel A."/>
            <person name="Grigoriev I.V."/>
        </authorList>
    </citation>
    <scope>NUCLEOTIDE SEQUENCE [LARGE SCALE GENOMIC DNA]</scope>
    <source>
        <strain evidence="8 9">NRRL 2496</strain>
    </source>
</reference>
<accession>A0A1X2HD56</accession>
<dbReference type="OMA" id="FSFMPEF"/>
<keyword evidence="5" id="KW-0234">DNA repair</keyword>
<keyword evidence="3" id="KW-0677">Repeat</keyword>
<feature type="domain" description="MMS19 C-terminal" evidence="6">
    <location>
        <begin position="551"/>
        <end position="907"/>
    </location>
</feature>
<evidence type="ECO:0000313" key="9">
    <source>
        <dbReference type="Proteomes" id="UP000242180"/>
    </source>
</evidence>
<dbReference type="OrthoDB" id="342900at2759"/>
<evidence type="ECO:0000259" key="6">
    <source>
        <dbReference type="Pfam" id="PF12460"/>
    </source>
</evidence>
<dbReference type="InterPro" id="IPR029240">
    <property type="entry name" value="MMS19_N"/>
</dbReference>
<evidence type="ECO:0000259" key="7">
    <source>
        <dbReference type="Pfam" id="PF14500"/>
    </source>
</evidence>
<dbReference type="GO" id="GO:0016226">
    <property type="term" value="P:iron-sulfur cluster assembly"/>
    <property type="evidence" value="ECO:0007669"/>
    <property type="project" value="UniProtKB-UniRule"/>
</dbReference>